<protein>
    <submittedName>
        <fullName evidence="1">Uncharacterized protein</fullName>
    </submittedName>
</protein>
<proteinExistence type="predicted"/>
<evidence type="ECO:0000313" key="2">
    <source>
        <dbReference type="Proteomes" id="UP001461498"/>
    </source>
</evidence>
<sequence length="54" mass="6281">MIQKCWNNHGRELLHIKLHLSTFRNDRIRTLSVFCAFGEVAALLSRCRPKTNQG</sequence>
<reference evidence="1 2" key="1">
    <citation type="submission" date="2022-12" db="EMBL/GenBank/DDBJ databases">
        <title>Chromosome-level genome assembly of true bugs.</title>
        <authorList>
            <person name="Ma L."/>
            <person name="Li H."/>
        </authorList>
    </citation>
    <scope>NUCLEOTIDE SEQUENCE [LARGE SCALE GENOMIC DNA]</scope>
    <source>
        <strain evidence="1">Lab_2022b</strain>
    </source>
</reference>
<dbReference type="AlphaFoldDB" id="A0AAW1DKS0"/>
<comment type="caution">
    <text evidence="1">The sequence shown here is derived from an EMBL/GenBank/DDBJ whole genome shotgun (WGS) entry which is preliminary data.</text>
</comment>
<keyword evidence="2" id="KW-1185">Reference proteome</keyword>
<accession>A0AAW1DKS0</accession>
<gene>
    <name evidence="1" type="ORF">O3M35_000248</name>
</gene>
<name>A0AAW1DKS0_9HEMI</name>
<dbReference type="EMBL" id="JAPXFL010000001">
    <property type="protein sequence ID" value="KAK9511626.1"/>
    <property type="molecule type" value="Genomic_DNA"/>
</dbReference>
<organism evidence="1 2">
    <name type="scientific">Rhynocoris fuscipes</name>
    <dbReference type="NCBI Taxonomy" id="488301"/>
    <lineage>
        <taxon>Eukaryota</taxon>
        <taxon>Metazoa</taxon>
        <taxon>Ecdysozoa</taxon>
        <taxon>Arthropoda</taxon>
        <taxon>Hexapoda</taxon>
        <taxon>Insecta</taxon>
        <taxon>Pterygota</taxon>
        <taxon>Neoptera</taxon>
        <taxon>Paraneoptera</taxon>
        <taxon>Hemiptera</taxon>
        <taxon>Heteroptera</taxon>
        <taxon>Panheteroptera</taxon>
        <taxon>Cimicomorpha</taxon>
        <taxon>Reduviidae</taxon>
        <taxon>Harpactorinae</taxon>
        <taxon>Harpactorini</taxon>
        <taxon>Rhynocoris</taxon>
    </lineage>
</organism>
<dbReference type="Proteomes" id="UP001461498">
    <property type="component" value="Unassembled WGS sequence"/>
</dbReference>
<evidence type="ECO:0000313" key="1">
    <source>
        <dbReference type="EMBL" id="KAK9511626.1"/>
    </source>
</evidence>